<comment type="caution">
    <text evidence="5">The sequence shown here is derived from an EMBL/GenBank/DDBJ whole genome shotgun (WGS) entry which is preliminary data.</text>
</comment>
<dbReference type="CDD" id="cd16146">
    <property type="entry name" value="ARS_like"/>
    <property type="match status" value="1"/>
</dbReference>
<organism evidence="5 6">
    <name type="scientific">Neorhodopirellula lusitana</name>
    <dbReference type="NCBI Taxonomy" id="445327"/>
    <lineage>
        <taxon>Bacteria</taxon>
        <taxon>Pseudomonadati</taxon>
        <taxon>Planctomycetota</taxon>
        <taxon>Planctomycetia</taxon>
        <taxon>Pirellulales</taxon>
        <taxon>Pirellulaceae</taxon>
        <taxon>Neorhodopirellula</taxon>
    </lineage>
</organism>
<protein>
    <submittedName>
        <fullName evidence="5">Arylsulfatase A</fullName>
    </submittedName>
</protein>
<keyword evidence="3" id="KW-0732">Signal</keyword>
<sequence length="515" mass="57669">MSPLRFVPVSTLCFCHVVLSLCPFVGAANETGVEAADQTGQPTRPNIILVMPDDVGYGDYHGLGNPITRTPSVDAFKKQSLLLTEFHVSPTCAPTRAALLSGRHEFKNGVTHTIYERERMSLETYTLPEMLKSVGYTTGIFGKWHLGDEEAYRPESRGFDEVYTHGGGGIGQTYPGSCGDAPGNTNINPALWHNGTWEKTTGYCTDLFFDQDAKWMDGRRHEEQPFFTYISLNAAHSPYVLPEEYCQHYLGKPGVNEDIAKFFGMIENIDANFGTLMKKLDDWGIADNTLVIYLASDNGGTKGIHIFNADRRGSKGRPYQGGTRVPCFVRWPAGDIAADSHCDALTSVTDLFPTLVELTGASLPDKATDQVDGRSLMPLLKNPDADWPERTLVHHVGRWDKGKVEEWKFEKCAIQNSRFTLVNNRELFDLKADPGERNNVIKKYPEVVANLRASYEEWWDEMLPLLVNEDAVGPEINPMKVLYWEQFGGGPDRDLLRRMNPHRLIPGKRKPAPKK</sequence>
<evidence type="ECO:0000313" key="5">
    <source>
        <dbReference type="EMBL" id="SMP47249.1"/>
    </source>
</evidence>
<evidence type="ECO:0000313" key="6">
    <source>
        <dbReference type="Proteomes" id="UP001158067"/>
    </source>
</evidence>
<keyword evidence="6" id="KW-1185">Reference proteome</keyword>
<dbReference type="InterPro" id="IPR017850">
    <property type="entry name" value="Alkaline_phosphatase_core_sf"/>
</dbReference>
<dbReference type="InterPro" id="IPR000917">
    <property type="entry name" value="Sulfatase_N"/>
</dbReference>
<dbReference type="SUPFAM" id="SSF53649">
    <property type="entry name" value="Alkaline phosphatase-like"/>
    <property type="match status" value="1"/>
</dbReference>
<evidence type="ECO:0000256" key="1">
    <source>
        <dbReference type="ARBA" id="ARBA00008779"/>
    </source>
</evidence>
<dbReference type="PANTHER" id="PTHR42693:SF53">
    <property type="entry name" value="ENDO-4-O-SULFATASE"/>
    <property type="match status" value="1"/>
</dbReference>
<comment type="similarity">
    <text evidence="1">Belongs to the sulfatase family.</text>
</comment>
<dbReference type="Gene3D" id="3.40.720.10">
    <property type="entry name" value="Alkaline Phosphatase, subunit A"/>
    <property type="match status" value="1"/>
</dbReference>
<dbReference type="Proteomes" id="UP001158067">
    <property type="component" value="Unassembled WGS sequence"/>
</dbReference>
<dbReference type="RefSeq" id="WP_283431595.1">
    <property type="nucleotide sequence ID" value="NZ_FXUG01000002.1"/>
</dbReference>
<keyword evidence="2" id="KW-0378">Hydrolase</keyword>
<evidence type="ECO:0000256" key="3">
    <source>
        <dbReference type="SAM" id="SignalP"/>
    </source>
</evidence>
<feature type="domain" description="Sulfatase N-terminal" evidence="4">
    <location>
        <begin position="45"/>
        <end position="361"/>
    </location>
</feature>
<proteinExistence type="inferred from homology"/>
<name>A0ABY1PY11_9BACT</name>
<feature type="signal peptide" evidence="3">
    <location>
        <begin position="1"/>
        <end position="27"/>
    </location>
</feature>
<gene>
    <name evidence="5" type="ORF">SAMN06265222_102272</name>
</gene>
<dbReference type="EMBL" id="FXUG01000002">
    <property type="protein sequence ID" value="SMP47249.1"/>
    <property type="molecule type" value="Genomic_DNA"/>
</dbReference>
<feature type="chain" id="PRO_5046524530" evidence="3">
    <location>
        <begin position="28"/>
        <end position="515"/>
    </location>
</feature>
<accession>A0ABY1PY11</accession>
<evidence type="ECO:0000256" key="2">
    <source>
        <dbReference type="ARBA" id="ARBA00022801"/>
    </source>
</evidence>
<dbReference type="Gene3D" id="3.30.1120.10">
    <property type="match status" value="1"/>
</dbReference>
<dbReference type="PANTHER" id="PTHR42693">
    <property type="entry name" value="ARYLSULFATASE FAMILY MEMBER"/>
    <property type="match status" value="1"/>
</dbReference>
<dbReference type="Pfam" id="PF00884">
    <property type="entry name" value="Sulfatase"/>
    <property type="match status" value="1"/>
</dbReference>
<dbReference type="InterPro" id="IPR050738">
    <property type="entry name" value="Sulfatase"/>
</dbReference>
<evidence type="ECO:0000259" key="4">
    <source>
        <dbReference type="Pfam" id="PF00884"/>
    </source>
</evidence>
<reference evidence="5 6" key="1">
    <citation type="submission" date="2017-05" db="EMBL/GenBank/DDBJ databases">
        <authorList>
            <person name="Varghese N."/>
            <person name="Submissions S."/>
        </authorList>
    </citation>
    <scope>NUCLEOTIDE SEQUENCE [LARGE SCALE GENOMIC DNA]</scope>
    <source>
        <strain evidence="5 6">DSM 25457</strain>
    </source>
</reference>